<evidence type="ECO:0000256" key="1">
    <source>
        <dbReference type="SAM" id="MobiDB-lite"/>
    </source>
</evidence>
<sequence>MNKKPWVTTEIMALYDKIRKLRRKIYTSPESTSDNQKANKEVRKNMQEAKEELIKKSMYILKHRQNDKRGKQ</sequence>
<gene>
    <name evidence="2" type="ORF">DPMN_037797</name>
</gene>
<reference evidence="2" key="2">
    <citation type="submission" date="2020-11" db="EMBL/GenBank/DDBJ databases">
        <authorList>
            <person name="McCartney M.A."/>
            <person name="Auch B."/>
            <person name="Kono T."/>
            <person name="Mallez S."/>
            <person name="Becker A."/>
            <person name="Gohl D.M."/>
            <person name="Silverstein K.A.T."/>
            <person name="Koren S."/>
            <person name="Bechman K.B."/>
            <person name="Herman A."/>
            <person name="Abrahante J.E."/>
            <person name="Garbe J."/>
        </authorList>
    </citation>
    <scope>NUCLEOTIDE SEQUENCE</scope>
    <source>
        <strain evidence="2">Duluth1</strain>
        <tissue evidence="2">Whole animal</tissue>
    </source>
</reference>
<name>A0A9D4ME23_DREPO</name>
<organism evidence="2 3">
    <name type="scientific">Dreissena polymorpha</name>
    <name type="common">Zebra mussel</name>
    <name type="synonym">Mytilus polymorpha</name>
    <dbReference type="NCBI Taxonomy" id="45954"/>
    <lineage>
        <taxon>Eukaryota</taxon>
        <taxon>Metazoa</taxon>
        <taxon>Spiralia</taxon>
        <taxon>Lophotrochozoa</taxon>
        <taxon>Mollusca</taxon>
        <taxon>Bivalvia</taxon>
        <taxon>Autobranchia</taxon>
        <taxon>Heteroconchia</taxon>
        <taxon>Euheterodonta</taxon>
        <taxon>Imparidentia</taxon>
        <taxon>Neoheterodontei</taxon>
        <taxon>Myida</taxon>
        <taxon>Dreissenoidea</taxon>
        <taxon>Dreissenidae</taxon>
        <taxon>Dreissena</taxon>
    </lineage>
</organism>
<feature type="region of interest" description="Disordered" evidence="1">
    <location>
        <begin position="26"/>
        <end position="45"/>
    </location>
</feature>
<accession>A0A9D4ME23</accession>
<dbReference type="Proteomes" id="UP000828390">
    <property type="component" value="Unassembled WGS sequence"/>
</dbReference>
<dbReference type="EMBL" id="JAIWYP010000002">
    <property type="protein sequence ID" value="KAH3874551.1"/>
    <property type="molecule type" value="Genomic_DNA"/>
</dbReference>
<protein>
    <submittedName>
        <fullName evidence="2">Uncharacterized protein</fullName>
    </submittedName>
</protein>
<dbReference type="AlphaFoldDB" id="A0A9D4ME23"/>
<keyword evidence="3" id="KW-1185">Reference proteome</keyword>
<evidence type="ECO:0000313" key="3">
    <source>
        <dbReference type="Proteomes" id="UP000828390"/>
    </source>
</evidence>
<proteinExistence type="predicted"/>
<evidence type="ECO:0000313" key="2">
    <source>
        <dbReference type="EMBL" id="KAH3874551.1"/>
    </source>
</evidence>
<reference evidence="2" key="1">
    <citation type="journal article" date="2019" name="bioRxiv">
        <title>The Genome of the Zebra Mussel, Dreissena polymorpha: A Resource for Invasive Species Research.</title>
        <authorList>
            <person name="McCartney M.A."/>
            <person name="Auch B."/>
            <person name="Kono T."/>
            <person name="Mallez S."/>
            <person name="Zhang Y."/>
            <person name="Obille A."/>
            <person name="Becker A."/>
            <person name="Abrahante J.E."/>
            <person name="Garbe J."/>
            <person name="Badalamenti J.P."/>
            <person name="Herman A."/>
            <person name="Mangelson H."/>
            <person name="Liachko I."/>
            <person name="Sullivan S."/>
            <person name="Sone E.D."/>
            <person name="Koren S."/>
            <person name="Silverstein K.A.T."/>
            <person name="Beckman K.B."/>
            <person name="Gohl D.M."/>
        </authorList>
    </citation>
    <scope>NUCLEOTIDE SEQUENCE</scope>
    <source>
        <strain evidence="2">Duluth1</strain>
        <tissue evidence="2">Whole animal</tissue>
    </source>
</reference>
<comment type="caution">
    <text evidence="2">The sequence shown here is derived from an EMBL/GenBank/DDBJ whole genome shotgun (WGS) entry which is preliminary data.</text>
</comment>